<dbReference type="GO" id="GO:0045944">
    <property type="term" value="P:positive regulation of transcription by RNA polymerase II"/>
    <property type="evidence" value="ECO:0007669"/>
    <property type="project" value="TreeGrafter"/>
</dbReference>
<dbReference type="PROSITE" id="PS50297">
    <property type="entry name" value="ANK_REP_REGION"/>
    <property type="match status" value="1"/>
</dbReference>
<evidence type="ECO:0000256" key="3">
    <source>
        <dbReference type="PROSITE-ProRule" id="PRU00023"/>
    </source>
</evidence>
<name>A0A5N5T0A8_9CRUS</name>
<keyword evidence="1" id="KW-0677">Repeat</keyword>
<feature type="region of interest" description="Disordered" evidence="4">
    <location>
        <begin position="84"/>
        <end position="108"/>
    </location>
</feature>
<dbReference type="GO" id="GO:0000976">
    <property type="term" value="F:transcription cis-regulatory region binding"/>
    <property type="evidence" value="ECO:0007669"/>
    <property type="project" value="TreeGrafter"/>
</dbReference>
<feature type="repeat" description="ANK" evidence="3">
    <location>
        <begin position="274"/>
        <end position="311"/>
    </location>
</feature>
<dbReference type="PANTHER" id="PTHR24193:SF121">
    <property type="entry name" value="ADA2A-CONTAINING COMPLEX COMPONENT 3, ISOFORM D"/>
    <property type="match status" value="1"/>
</dbReference>
<dbReference type="SUPFAM" id="SSF48403">
    <property type="entry name" value="Ankyrin repeat"/>
    <property type="match status" value="1"/>
</dbReference>
<proteinExistence type="predicted"/>
<dbReference type="AlphaFoldDB" id="A0A5N5T0A8"/>
<evidence type="ECO:0000256" key="4">
    <source>
        <dbReference type="SAM" id="MobiDB-lite"/>
    </source>
</evidence>
<dbReference type="PROSITE" id="PS50088">
    <property type="entry name" value="ANK_REPEAT"/>
    <property type="match status" value="2"/>
</dbReference>
<dbReference type="Proteomes" id="UP000326759">
    <property type="component" value="Unassembled WGS sequence"/>
</dbReference>
<dbReference type="Gene3D" id="1.25.40.20">
    <property type="entry name" value="Ankyrin repeat-containing domain"/>
    <property type="match status" value="2"/>
</dbReference>
<accession>A0A5N5T0A8</accession>
<evidence type="ECO:0000313" key="5">
    <source>
        <dbReference type="EMBL" id="KAB7499921.1"/>
    </source>
</evidence>
<organism evidence="5 6">
    <name type="scientific">Armadillidium nasatum</name>
    <dbReference type="NCBI Taxonomy" id="96803"/>
    <lineage>
        <taxon>Eukaryota</taxon>
        <taxon>Metazoa</taxon>
        <taxon>Ecdysozoa</taxon>
        <taxon>Arthropoda</taxon>
        <taxon>Crustacea</taxon>
        <taxon>Multicrustacea</taxon>
        <taxon>Malacostraca</taxon>
        <taxon>Eumalacostraca</taxon>
        <taxon>Peracarida</taxon>
        <taxon>Isopoda</taxon>
        <taxon>Oniscidea</taxon>
        <taxon>Crinocheta</taxon>
        <taxon>Armadillidiidae</taxon>
        <taxon>Armadillidium</taxon>
    </lineage>
</organism>
<keyword evidence="2 3" id="KW-0040">ANK repeat</keyword>
<dbReference type="Pfam" id="PF12796">
    <property type="entry name" value="Ank_2"/>
    <property type="match status" value="1"/>
</dbReference>
<dbReference type="GO" id="GO:0005634">
    <property type="term" value="C:nucleus"/>
    <property type="evidence" value="ECO:0007669"/>
    <property type="project" value="TreeGrafter"/>
</dbReference>
<dbReference type="InterPro" id="IPR036770">
    <property type="entry name" value="Ankyrin_rpt-contain_sf"/>
</dbReference>
<dbReference type="InterPro" id="IPR002110">
    <property type="entry name" value="Ankyrin_rpt"/>
</dbReference>
<sequence>MGARSQPSLESQQGPISQFVNQGGVVQYSGSEDRVTDTPMTAIYRRFDNINPGSFLSNEDVEKQLSSPSDHNMEVLQPVDQCNIGLDPNSNRMGARSQPSLESQQGSIKVGDDGEWTILHKALTGNTNDIKILLKERKDIKKLLGRSSKGEYFSQQEMKTLLKRVKFDVNAQNNNGETMIHLLGNGVDVNLISLLLQLSETDISIKDNEGRTPLLSAISSPEKMQALLEGTIVDVNAQDDGGKTLLHHAAYSQSSYVIKILLEKGADVNVRDNEGRTPLHIAVKKYNQCQFNKPFNVLLRADGIDVNIQDNEGRTALHDIILIGTICDKLKFEALLKVNEVDVNIQDNEGKTPLHLLADKKN</sequence>
<protein>
    <submittedName>
        <fullName evidence="5">Ankyrin repeat domain-containing protein 7</fullName>
    </submittedName>
</protein>
<reference evidence="5 6" key="1">
    <citation type="journal article" date="2019" name="PLoS Biol.">
        <title>Sex chromosomes control vertical transmission of feminizing Wolbachia symbionts in an isopod.</title>
        <authorList>
            <person name="Becking T."/>
            <person name="Chebbi M.A."/>
            <person name="Giraud I."/>
            <person name="Moumen B."/>
            <person name="Laverre T."/>
            <person name="Caubet Y."/>
            <person name="Peccoud J."/>
            <person name="Gilbert C."/>
            <person name="Cordaux R."/>
        </authorList>
    </citation>
    <scope>NUCLEOTIDE SEQUENCE [LARGE SCALE GENOMIC DNA]</scope>
    <source>
        <strain evidence="5">ANa2</strain>
        <tissue evidence="5">Whole body excluding digestive tract and cuticle</tissue>
    </source>
</reference>
<dbReference type="OrthoDB" id="6370603at2759"/>
<feature type="region of interest" description="Disordered" evidence="4">
    <location>
        <begin position="1"/>
        <end position="20"/>
    </location>
</feature>
<gene>
    <name evidence="5" type="primary">Ankrd7</name>
    <name evidence="5" type="ORF">Anas_13568</name>
</gene>
<dbReference type="InterPro" id="IPR050663">
    <property type="entry name" value="Ankyrin-SOCS_Box"/>
</dbReference>
<feature type="compositionally biased region" description="Polar residues" evidence="4">
    <location>
        <begin position="88"/>
        <end position="107"/>
    </location>
</feature>
<dbReference type="PANTHER" id="PTHR24193">
    <property type="entry name" value="ANKYRIN REPEAT PROTEIN"/>
    <property type="match status" value="1"/>
</dbReference>
<keyword evidence="6" id="KW-1185">Reference proteome</keyword>
<feature type="repeat" description="ANK" evidence="3">
    <location>
        <begin position="241"/>
        <end position="273"/>
    </location>
</feature>
<evidence type="ECO:0000313" key="6">
    <source>
        <dbReference type="Proteomes" id="UP000326759"/>
    </source>
</evidence>
<comment type="caution">
    <text evidence="5">The sequence shown here is derived from an EMBL/GenBank/DDBJ whole genome shotgun (WGS) entry which is preliminary data.</text>
</comment>
<evidence type="ECO:0000256" key="2">
    <source>
        <dbReference type="ARBA" id="ARBA00023043"/>
    </source>
</evidence>
<dbReference type="SMART" id="SM00248">
    <property type="entry name" value="ANK"/>
    <property type="match status" value="5"/>
</dbReference>
<dbReference type="EMBL" id="SEYY01016056">
    <property type="protein sequence ID" value="KAB7499921.1"/>
    <property type="molecule type" value="Genomic_DNA"/>
</dbReference>
<evidence type="ECO:0000256" key="1">
    <source>
        <dbReference type="ARBA" id="ARBA00022737"/>
    </source>
</evidence>